<dbReference type="AlphaFoldDB" id="A0A0C3CVJ9"/>
<reference evidence="2" key="2">
    <citation type="submission" date="2015-01" db="EMBL/GenBank/DDBJ databases">
        <title>Evolutionary Origins and Diversification of the Mycorrhizal Mutualists.</title>
        <authorList>
            <consortium name="DOE Joint Genome Institute"/>
            <consortium name="Mycorrhizal Genomics Consortium"/>
            <person name="Kohler A."/>
            <person name="Kuo A."/>
            <person name="Nagy L.G."/>
            <person name="Floudas D."/>
            <person name="Copeland A."/>
            <person name="Barry K.W."/>
            <person name="Cichocki N."/>
            <person name="Veneault-Fourrey C."/>
            <person name="LaButti K."/>
            <person name="Lindquist E.A."/>
            <person name="Lipzen A."/>
            <person name="Lundell T."/>
            <person name="Morin E."/>
            <person name="Murat C."/>
            <person name="Riley R."/>
            <person name="Ohm R."/>
            <person name="Sun H."/>
            <person name="Tunlid A."/>
            <person name="Henrissat B."/>
            <person name="Grigoriev I.V."/>
            <person name="Hibbett D.S."/>
            <person name="Martin F."/>
        </authorList>
    </citation>
    <scope>NUCLEOTIDE SEQUENCE [LARGE SCALE GENOMIC DNA]</scope>
    <source>
        <strain evidence="2">Zn</strain>
    </source>
</reference>
<dbReference type="Proteomes" id="UP000054321">
    <property type="component" value="Unassembled WGS sequence"/>
</dbReference>
<accession>A0A0C3CVJ9</accession>
<organism evidence="1 2">
    <name type="scientific">Oidiodendron maius (strain Zn)</name>
    <dbReference type="NCBI Taxonomy" id="913774"/>
    <lineage>
        <taxon>Eukaryota</taxon>
        <taxon>Fungi</taxon>
        <taxon>Dikarya</taxon>
        <taxon>Ascomycota</taxon>
        <taxon>Pezizomycotina</taxon>
        <taxon>Leotiomycetes</taxon>
        <taxon>Leotiomycetes incertae sedis</taxon>
        <taxon>Myxotrichaceae</taxon>
        <taxon>Oidiodendron</taxon>
    </lineage>
</organism>
<sequence length="107" mass="12204">MAVVNDATSDEETSPSDFIQKFLDQLLARPEFAVRLVIVADEFDECFDIEQDPWNESQILVFGQNPGPLRRKRANRGFTRYSSHVFPLRSSTKGIIDWLPTDVDTGQ</sequence>
<gene>
    <name evidence="1" type="ORF">OIDMADRAFT_27498</name>
</gene>
<evidence type="ECO:0000313" key="1">
    <source>
        <dbReference type="EMBL" id="KIN03029.1"/>
    </source>
</evidence>
<proteinExistence type="predicted"/>
<name>A0A0C3CVJ9_OIDMZ</name>
<reference evidence="1 2" key="1">
    <citation type="submission" date="2014-04" db="EMBL/GenBank/DDBJ databases">
        <authorList>
            <consortium name="DOE Joint Genome Institute"/>
            <person name="Kuo A."/>
            <person name="Martino E."/>
            <person name="Perotto S."/>
            <person name="Kohler A."/>
            <person name="Nagy L.G."/>
            <person name="Floudas D."/>
            <person name="Copeland A."/>
            <person name="Barry K.W."/>
            <person name="Cichocki N."/>
            <person name="Veneault-Fourrey C."/>
            <person name="LaButti K."/>
            <person name="Lindquist E.A."/>
            <person name="Lipzen A."/>
            <person name="Lundell T."/>
            <person name="Morin E."/>
            <person name="Murat C."/>
            <person name="Sun H."/>
            <person name="Tunlid A."/>
            <person name="Henrissat B."/>
            <person name="Grigoriev I.V."/>
            <person name="Hibbett D.S."/>
            <person name="Martin F."/>
            <person name="Nordberg H.P."/>
            <person name="Cantor M.N."/>
            <person name="Hua S.X."/>
        </authorList>
    </citation>
    <scope>NUCLEOTIDE SEQUENCE [LARGE SCALE GENOMIC DNA]</scope>
    <source>
        <strain evidence="1 2">Zn</strain>
    </source>
</reference>
<evidence type="ECO:0000313" key="2">
    <source>
        <dbReference type="Proteomes" id="UP000054321"/>
    </source>
</evidence>
<dbReference type="InParanoid" id="A0A0C3CVJ9"/>
<dbReference type="HOGENOM" id="CLU_2210761_0_0_1"/>
<keyword evidence="2" id="KW-1185">Reference proteome</keyword>
<dbReference type="EMBL" id="KN832874">
    <property type="protein sequence ID" value="KIN03029.1"/>
    <property type="molecule type" value="Genomic_DNA"/>
</dbReference>
<protein>
    <submittedName>
        <fullName evidence="1">Uncharacterized protein</fullName>
    </submittedName>
</protein>